<evidence type="ECO:0000256" key="1">
    <source>
        <dbReference type="ARBA" id="ARBA00001946"/>
    </source>
</evidence>
<dbReference type="PANTHER" id="PTHR12358:SF106">
    <property type="entry name" value="LIPID KINASE YEGS"/>
    <property type="match status" value="1"/>
</dbReference>
<keyword evidence="7" id="KW-0444">Lipid biosynthesis</keyword>
<dbReference type="InterPro" id="IPR001206">
    <property type="entry name" value="Diacylglycerol_kinase_cat_dom"/>
</dbReference>
<dbReference type="GO" id="GO:0005886">
    <property type="term" value="C:plasma membrane"/>
    <property type="evidence" value="ECO:0007669"/>
    <property type="project" value="TreeGrafter"/>
</dbReference>
<comment type="caution">
    <text evidence="10">The sequence shown here is derived from an EMBL/GenBank/DDBJ whole genome shotgun (WGS) entry which is preliminary data.</text>
</comment>
<evidence type="ECO:0000256" key="8">
    <source>
        <dbReference type="ARBA" id="ARBA00023264"/>
    </source>
</evidence>
<keyword evidence="3" id="KW-0808">Transferase</keyword>
<dbReference type="Gene3D" id="3.40.50.10330">
    <property type="entry name" value="Probable inorganic polyphosphate/atp-NAD kinase, domain 1"/>
    <property type="match status" value="1"/>
</dbReference>
<dbReference type="eggNOG" id="COG1597">
    <property type="taxonomic scope" value="Bacteria"/>
</dbReference>
<feature type="domain" description="DAGKc" evidence="9">
    <location>
        <begin position="1"/>
        <end position="135"/>
    </location>
</feature>
<reference evidence="10 11" key="1">
    <citation type="journal article" date="2014" name="Genome Announc.">
        <title>Draft Genome Sequence of the Antitrypanosomally Active Sponge-Associated Bacterium Actinokineospora sp. Strain EG49.</title>
        <authorList>
            <person name="Harjes J."/>
            <person name="Ryu T."/>
            <person name="Abdelmohsen U.R."/>
            <person name="Moitinho-Silva L."/>
            <person name="Horn H."/>
            <person name="Ravasi T."/>
            <person name="Hentschel U."/>
        </authorList>
    </citation>
    <scope>NUCLEOTIDE SEQUENCE [LARGE SCALE GENOMIC DNA]</scope>
    <source>
        <strain evidence="10 11">EG49</strain>
    </source>
</reference>
<gene>
    <name evidence="10" type="ORF">UO65_6544</name>
</gene>
<dbReference type="SUPFAM" id="SSF111331">
    <property type="entry name" value="NAD kinase/diacylglycerol kinase-like"/>
    <property type="match status" value="1"/>
</dbReference>
<accession>W7IBK9</accession>
<dbReference type="InterPro" id="IPR050187">
    <property type="entry name" value="Lipid_Phosphate_FormReg"/>
</dbReference>
<evidence type="ECO:0000256" key="6">
    <source>
        <dbReference type="ARBA" id="ARBA00022840"/>
    </source>
</evidence>
<dbReference type="InterPro" id="IPR045540">
    <property type="entry name" value="YegS/DAGK_C"/>
</dbReference>
<keyword evidence="11" id="KW-1185">Reference proteome</keyword>
<evidence type="ECO:0000313" key="10">
    <source>
        <dbReference type="EMBL" id="EWC58170.1"/>
    </source>
</evidence>
<dbReference type="PROSITE" id="PS50146">
    <property type="entry name" value="DAGK"/>
    <property type="match status" value="1"/>
</dbReference>
<evidence type="ECO:0000256" key="2">
    <source>
        <dbReference type="ARBA" id="ARBA00005983"/>
    </source>
</evidence>
<evidence type="ECO:0000256" key="7">
    <source>
        <dbReference type="ARBA" id="ARBA00023209"/>
    </source>
</evidence>
<dbReference type="Proteomes" id="UP000019277">
    <property type="component" value="Unassembled WGS sequence"/>
</dbReference>
<comment type="cofactor">
    <cofactor evidence="1">
        <name>Mg(2+)</name>
        <dbReference type="ChEBI" id="CHEBI:18420"/>
    </cofactor>
</comment>
<protein>
    <submittedName>
        <fullName evidence="10">Diacylglycerol kinase-related protein</fullName>
    </submittedName>
</protein>
<dbReference type="GO" id="GO:0004143">
    <property type="term" value="F:ATP-dependent diacylglycerol kinase activity"/>
    <property type="evidence" value="ECO:0007669"/>
    <property type="project" value="TreeGrafter"/>
</dbReference>
<evidence type="ECO:0000256" key="4">
    <source>
        <dbReference type="ARBA" id="ARBA00022741"/>
    </source>
</evidence>
<keyword evidence="8" id="KW-1208">Phospholipid metabolism</keyword>
<dbReference type="SMART" id="SM00046">
    <property type="entry name" value="DAGKc"/>
    <property type="match status" value="1"/>
</dbReference>
<organism evidence="10 11">
    <name type="scientific">Actinokineospora spheciospongiae</name>
    <dbReference type="NCBI Taxonomy" id="909613"/>
    <lineage>
        <taxon>Bacteria</taxon>
        <taxon>Bacillati</taxon>
        <taxon>Actinomycetota</taxon>
        <taxon>Actinomycetes</taxon>
        <taxon>Pseudonocardiales</taxon>
        <taxon>Pseudonocardiaceae</taxon>
        <taxon>Actinokineospora</taxon>
    </lineage>
</organism>
<dbReference type="Pfam" id="PF19279">
    <property type="entry name" value="YegS_C"/>
    <property type="match status" value="1"/>
</dbReference>
<dbReference type="AlphaFoldDB" id="W7IBK9"/>
<proteinExistence type="inferred from homology"/>
<dbReference type="InterPro" id="IPR017438">
    <property type="entry name" value="ATP-NAD_kinase_N"/>
</dbReference>
<dbReference type="GO" id="GO:0008654">
    <property type="term" value="P:phospholipid biosynthetic process"/>
    <property type="evidence" value="ECO:0007669"/>
    <property type="project" value="UniProtKB-KW"/>
</dbReference>
<keyword evidence="7" id="KW-0594">Phospholipid biosynthesis</keyword>
<dbReference type="PATRIC" id="fig|909613.9.peg.6540"/>
<evidence type="ECO:0000256" key="5">
    <source>
        <dbReference type="ARBA" id="ARBA00022777"/>
    </source>
</evidence>
<dbReference type="Gene3D" id="2.60.200.40">
    <property type="match status" value="1"/>
</dbReference>
<dbReference type="EMBL" id="AYXG01000253">
    <property type="protein sequence ID" value="EWC58170.1"/>
    <property type="molecule type" value="Genomic_DNA"/>
</dbReference>
<dbReference type="PANTHER" id="PTHR12358">
    <property type="entry name" value="SPHINGOSINE KINASE"/>
    <property type="match status" value="1"/>
</dbReference>
<comment type="similarity">
    <text evidence="2">Belongs to the diacylglycerol/lipid kinase family.</text>
</comment>
<name>W7IBK9_9PSEU</name>
<evidence type="ECO:0000259" key="9">
    <source>
        <dbReference type="PROSITE" id="PS50146"/>
    </source>
</evidence>
<dbReference type="Pfam" id="PF00781">
    <property type="entry name" value="DAGK_cat"/>
    <property type="match status" value="1"/>
</dbReference>
<keyword evidence="5 10" id="KW-0418">Kinase</keyword>
<evidence type="ECO:0000256" key="3">
    <source>
        <dbReference type="ARBA" id="ARBA00022679"/>
    </source>
</evidence>
<keyword evidence="6" id="KW-0067">ATP-binding</keyword>
<sequence length="296" mass="30762">MAGLRVALAVHPASGHGAAGRVAPVVAERLRAVSSRLTVVEADTVERSRALMVRARDEGLDALVVLGGDGSAHQAVQFCAEHGVPLGVVPAGTGNDLVRALGMPADPVAAVEAVVAALRVGARRRIDLGRVAGGAWFASVLCAGFDSAVNERVNRMRWPHGRRRYDLAIVAELAALRPSRLVVDTDGGVLELAATMVAVGNTAYYGGGIPVCPEADPTDGLFDLTVVGEVSRVDLVRMLPTIRSGAHVGHPAVRVLRARRVSLGGDNEWVAYADGERLGPLPVVVECVPGALELVG</sequence>
<dbReference type="GO" id="GO:0005524">
    <property type="term" value="F:ATP binding"/>
    <property type="evidence" value="ECO:0007669"/>
    <property type="project" value="UniProtKB-KW"/>
</dbReference>
<dbReference type="InterPro" id="IPR016064">
    <property type="entry name" value="NAD/diacylglycerol_kinase_sf"/>
</dbReference>
<keyword evidence="7" id="KW-0443">Lipid metabolism</keyword>
<keyword evidence="4" id="KW-0547">Nucleotide-binding</keyword>
<evidence type="ECO:0000313" key="11">
    <source>
        <dbReference type="Proteomes" id="UP000019277"/>
    </source>
</evidence>
<accession>A0A8E3BHH7</accession>
<dbReference type="STRING" id="909613.UO65_6544"/>